<dbReference type="InterPro" id="IPR020568">
    <property type="entry name" value="Ribosomal_Su5_D2-typ_SF"/>
</dbReference>
<dbReference type="CDD" id="cd01434">
    <property type="entry name" value="EFG_mtEFG1_IV"/>
    <property type="match status" value="1"/>
</dbReference>
<dbReference type="Pfam" id="PF00009">
    <property type="entry name" value="GTP_EFTU"/>
    <property type="match status" value="1"/>
</dbReference>
<dbReference type="InterPro" id="IPR041095">
    <property type="entry name" value="EFG_II"/>
</dbReference>
<dbReference type="Proteomes" id="UP000248079">
    <property type="component" value="Unassembled WGS sequence"/>
</dbReference>
<evidence type="ECO:0000256" key="3">
    <source>
        <dbReference type="ARBA" id="ARBA00022741"/>
    </source>
</evidence>
<dbReference type="SUPFAM" id="SSF54980">
    <property type="entry name" value="EF-G C-terminal domain-like"/>
    <property type="match status" value="2"/>
</dbReference>
<name>A0A2V3ZWG6_9BACT</name>
<keyword evidence="6" id="KW-0251">Elongation factor</keyword>
<dbReference type="Gene3D" id="3.30.230.10">
    <property type="match status" value="1"/>
</dbReference>
<evidence type="ECO:0000256" key="1">
    <source>
        <dbReference type="ARBA" id="ARBA00013902"/>
    </source>
</evidence>
<gene>
    <name evidence="6" type="ORF">DF185_12190</name>
</gene>
<dbReference type="SMART" id="SM00838">
    <property type="entry name" value="EFG_C"/>
    <property type="match status" value="1"/>
</dbReference>
<evidence type="ECO:0000256" key="4">
    <source>
        <dbReference type="ARBA" id="ARBA00023134"/>
    </source>
</evidence>
<dbReference type="Pfam" id="PF03764">
    <property type="entry name" value="EFG_IV"/>
    <property type="match status" value="2"/>
</dbReference>
<keyword evidence="3" id="KW-0547">Nucleotide-binding</keyword>
<dbReference type="RefSeq" id="WP_110361033.1">
    <property type="nucleotide sequence ID" value="NZ_QFLI01000005.1"/>
</dbReference>
<dbReference type="CDD" id="cd04170">
    <property type="entry name" value="EF-G_bact"/>
    <property type="match status" value="1"/>
</dbReference>
<dbReference type="NCBIfam" id="TIGR00231">
    <property type="entry name" value="small_GTP"/>
    <property type="match status" value="1"/>
</dbReference>
<dbReference type="Gene3D" id="3.40.50.300">
    <property type="entry name" value="P-loop containing nucleotide triphosphate hydrolases"/>
    <property type="match status" value="1"/>
</dbReference>
<dbReference type="OrthoDB" id="9801591at2"/>
<dbReference type="InterPro" id="IPR000640">
    <property type="entry name" value="EFG_V-like"/>
</dbReference>
<dbReference type="InterPro" id="IPR009000">
    <property type="entry name" value="Transl_B-barrel_sf"/>
</dbReference>
<dbReference type="Gene3D" id="3.30.70.240">
    <property type="match status" value="1"/>
</dbReference>
<dbReference type="GO" id="GO:0032790">
    <property type="term" value="P:ribosome disassembly"/>
    <property type="evidence" value="ECO:0007669"/>
    <property type="project" value="TreeGrafter"/>
</dbReference>
<dbReference type="InterPro" id="IPR005517">
    <property type="entry name" value="Transl_elong_EFG/EF2_IV"/>
</dbReference>
<dbReference type="NCBIfam" id="NF009381">
    <property type="entry name" value="PRK12740.1-5"/>
    <property type="match status" value="1"/>
</dbReference>
<dbReference type="EMBL" id="QFLI01000005">
    <property type="protein sequence ID" value="PXY00666.1"/>
    <property type="molecule type" value="Genomic_DNA"/>
</dbReference>
<dbReference type="Pfam" id="PF00679">
    <property type="entry name" value="EFG_C"/>
    <property type="match status" value="1"/>
</dbReference>
<dbReference type="GO" id="GO:0003746">
    <property type="term" value="F:translation elongation factor activity"/>
    <property type="evidence" value="ECO:0007669"/>
    <property type="project" value="UniProtKB-KW"/>
</dbReference>
<dbReference type="InterPro" id="IPR014721">
    <property type="entry name" value="Ribsml_uS5_D2-typ_fold_subgr"/>
</dbReference>
<dbReference type="FunFam" id="3.30.70.240:FF:000012">
    <property type="entry name" value="Elongation factor G"/>
    <property type="match status" value="1"/>
</dbReference>
<dbReference type="Gene3D" id="2.40.30.10">
    <property type="entry name" value="Translation factors"/>
    <property type="match status" value="1"/>
</dbReference>
<reference evidence="6 7" key="1">
    <citation type="submission" date="2018-05" db="EMBL/GenBank/DDBJ databases">
        <title>Marinifilum breve JC075T sp. nov., a marine bacterium isolated from Yongle Blue Hole in the South China Sea.</title>
        <authorList>
            <person name="Fu T."/>
        </authorList>
    </citation>
    <scope>NUCLEOTIDE SEQUENCE [LARGE SCALE GENOMIC DNA]</scope>
    <source>
        <strain evidence="6 7">JC075</strain>
    </source>
</reference>
<dbReference type="CDD" id="cd03713">
    <property type="entry name" value="EFG_mtEFG_C"/>
    <property type="match status" value="1"/>
</dbReference>
<dbReference type="InterPro" id="IPR047872">
    <property type="entry name" value="EFG_IV"/>
</dbReference>
<evidence type="ECO:0000313" key="7">
    <source>
        <dbReference type="Proteomes" id="UP000248079"/>
    </source>
</evidence>
<dbReference type="Pfam" id="PF14492">
    <property type="entry name" value="EFG_III"/>
    <property type="match status" value="1"/>
</dbReference>
<dbReference type="SUPFAM" id="SSF50447">
    <property type="entry name" value="Translation proteins"/>
    <property type="match status" value="1"/>
</dbReference>
<keyword evidence="4" id="KW-0342">GTP-binding</keyword>
<dbReference type="InterPro" id="IPR005225">
    <property type="entry name" value="Small_GTP-bd"/>
</dbReference>
<evidence type="ECO:0000256" key="2">
    <source>
        <dbReference type="ARBA" id="ARBA00017872"/>
    </source>
</evidence>
<dbReference type="GO" id="GO:0005525">
    <property type="term" value="F:GTP binding"/>
    <property type="evidence" value="ECO:0007669"/>
    <property type="project" value="UniProtKB-KW"/>
</dbReference>
<dbReference type="AlphaFoldDB" id="A0A2V3ZWG6"/>
<dbReference type="CDD" id="cd04088">
    <property type="entry name" value="EFG_mtEFG_II"/>
    <property type="match status" value="1"/>
</dbReference>
<feature type="domain" description="Tr-type G" evidence="5">
    <location>
        <begin position="7"/>
        <end position="287"/>
    </location>
</feature>
<comment type="caution">
    <text evidence="6">The sequence shown here is derived from an EMBL/GenBank/DDBJ whole genome shotgun (WGS) entry which is preliminary data.</text>
</comment>
<dbReference type="InterPro" id="IPR035647">
    <property type="entry name" value="EFG_III/V"/>
</dbReference>
<dbReference type="PROSITE" id="PS51722">
    <property type="entry name" value="G_TR_2"/>
    <property type="match status" value="1"/>
</dbReference>
<dbReference type="GO" id="GO:0003924">
    <property type="term" value="F:GTPase activity"/>
    <property type="evidence" value="ECO:0007669"/>
    <property type="project" value="InterPro"/>
</dbReference>
<dbReference type="InterPro" id="IPR053905">
    <property type="entry name" value="EF-G-like_DII"/>
</dbReference>
<dbReference type="SMART" id="SM00889">
    <property type="entry name" value="EFG_IV"/>
    <property type="match status" value="1"/>
</dbReference>
<evidence type="ECO:0000313" key="6">
    <source>
        <dbReference type="EMBL" id="PXY00666.1"/>
    </source>
</evidence>
<dbReference type="Pfam" id="PF22042">
    <property type="entry name" value="EF-G_D2"/>
    <property type="match status" value="1"/>
</dbReference>
<sequence length="718" mass="79971">MKVYQSNEIKNIALIGNAGSGKTTLAESMLFEGGVITRRGNVEDNNTVSDYNPVEHEYGNSVFSTVLYTEWLGKKINFIDTPGADDFSGGVISALNVTDTGLMLINAQHGVEVGTEIIGRRAAALNTPLIFVVNQLDHDKANFEQSIESAKTNFGNKVSIVQYPVNVGVNFNAVVDVLKMKMYQWGPDGGEPQILDIPDSEKDKADELHNELVESAAENDEALMELYFDKGTLTEDEMREGMKKGMIAGDLFPVFCISAKKDMGVRRLMEFIGNIVPFVTEMPAIPTVSGREAKCDVNAPTSLFVFKTSMEPHIGEVSYFKVISGSVKEGDDLNNINNGTKERLSQLYLVAGRNRERVSELVAGDIGATVKLKNTKNNHTLNGKDCDFTYKEIEFPEPKYRTAVKAKEDGDEERLGELLHRIHEEDPTIIIEYSKELKQIILHGQGEFHMNTLKWRLLNNDKMEIEFLDPKIPYRETITKLAQADYRHKKQSGGSGQFGEVHIIIEPYTEGMPDPVMYNVNGKELKVNLRGTEEHELDWGGKLVFCNCIVGGAIDTRFLPAILKGVMEKMDEGPLTGSYARDIRVVVYDGKMHAVDSNEISFKLAGRHAFSTAFKNAGPKILEPIYDVEVLVPEDRMGDVMSDLQTRRAMIMGMEAEKGFQKILAKVPLKEMNRYSTSLSSLTGGRAQFTMKFDGYEKVPGDVQEELLAAYEEETAEA</sequence>
<evidence type="ECO:0000259" key="5">
    <source>
        <dbReference type="PROSITE" id="PS51722"/>
    </source>
</evidence>
<organism evidence="6 7">
    <name type="scientific">Marinifilum breve</name>
    <dbReference type="NCBI Taxonomy" id="2184082"/>
    <lineage>
        <taxon>Bacteria</taxon>
        <taxon>Pseudomonadati</taxon>
        <taxon>Bacteroidota</taxon>
        <taxon>Bacteroidia</taxon>
        <taxon>Marinilabiliales</taxon>
        <taxon>Marinifilaceae</taxon>
    </lineage>
</organism>
<accession>A0A2V3ZWG6</accession>
<dbReference type="InterPro" id="IPR035649">
    <property type="entry name" value="EFG_V"/>
</dbReference>
<dbReference type="Gene3D" id="3.30.70.870">
    <property type="entry name" value="Elongation Factor G (Translational Gtpase), domain 3"/>
    <property type="match status" value="1"/>
</dbReference>
<keyword evidence="6" id="KW-0648">Protein biosynthesis</keyword>
<dbReference type="InterPro" id="IPR000795">
    <property type="entry name" value="T_Tr_GTP-bd_dom"/>
</dbReference>
<dbReference type="SUPFAM" id="SSF52540">
    <property type="entry name" value="P-loop containing nucleoside triphosphate hydrolases"/>
    <property type="match status" value="1"/>
</dbReference>
<protein>
    <recommendedName>
        <fullName evidence="2">Elongation factor G</fullName>
    </recommendedName>
    <alternativeName>
        <fullName evidence="1">Tetracycline resistance protein TetQ</fullName>
    </alternativeName>
</protein>
<dbReference type="PANTHER" id="PTHR43261:SF6">
    <property type="entry name" value="ELONGATION FACTOR G-LIKE PROTEIN"/>
    <property type="match status" value="1"/>
</dbReference>
<proteinExistence type="predicted"/>
<dbReference type="SUPFAM" id="SSF54211">
    <property type="entry name" value="Ribosomal protein S5 domain 2-like"/>
    <property type="match status" value="1"/>
</dbReference>
<dbReference type="PANTHER" id="PTHR43261">
    <property type="entry name" value="TRANSLATION ELONGATION FACTOR G-RELATED"/>
    <property type="match status" value="1"/>
</dbReference>
<keyword evidence="7" id="KW-1185">Reference proteome</keyword>
<dbReference type="InterPro" id="IPR027417">
    <property type="entry name" value="P-loop_NTPase"/>
</dbReference>